<evidence type="ECO:0000313" key="5">
    <source>
        <dbReference type="Proteomes" id="UP000248795"/>
    </source>
</evidence>
<sequence>MIRITDSLAIDEGELAWSAMRASGPGGQNVNKVSTAVELRFDVGKAVLPDDLKARLRPLAGRQLTQDGILVITAQETRSQERNREIALQKLVELLRKAAHRPKRRIATKPTRASRTRRLDSKSKHAHTKRLRQSRPDTD</sequence>
<name>A0A2W2APS4_9HYPH</name>
<keyword evidence="5" id="KW-1185">Reference proteome</keyword>
<evidence type="ECO:0000256" key="1">
    <source>
        <dbReference type="ARBA" id="ARBA00010835"/>
    </source>
</evidence>
<dbReference type="Proteomes" id="UP000248795">
    <property type="component" value="Unassembled WGS sequence"/>
</dbReference>
<gene>
    <name evidence="4" type="ORF">DK847_08810</name>
</gene>
<keyword evidence="4" id="KW-0378">Hydrolase</keyword>
<dbReference type="RefSeq" id="WP_111197842.1">
    <property type="nucleotide sequence ID" value="NZ_QKVK01000003.1"/>
</dbReference>
<proteinExistence type="inferred from homology"/>
<evidence type="ECO:0000256" key="2">
    <source>
        <dbReference type="SAM" id="MobiDB-lite"/>
    </source>
</evidence>
<comment type="similarity">
    <text evidence="1">Belongs to the prokaryotic/mitochondrial release factor family.</text>
</comment>
<feature type="compositionally biased region" description="Basic residues" evidence="2">
    <location>
        <begin position="124"/>
        <end position="133"/>
    </location>
</feature>
<evidence type="ECO:0000313" key="4">
    <source>
        <dbReference type="EMBL" id="PZF77411.1"/>
    </source>
</evidence>
<dbReference type="Pfam" id="PF00472">
    <property type="entry name" value="RF-1"/>
    <property type="match status" value="1"/>
</dbReference>
<dbReference type="GO" id="GO:0004045">
    <property type="term" value="F:peptidyl-tRNA hydrolase activity"/>
    <property type="evidence" value="ECO:0007669"/>
    <property type="project" value="TreeGrafter"/>
</dbReference>
<feature type="domain" description="Prokaryotic-type class I peptide chain release factors" evidence="3">
    <location>
        <begin position="21"/>
        <end position="37"/>
    </location>
</feature>
<dbReference type="PANTHER" id="PTHR47814:SF1">
    <property type="entry name" value="PEPTIDYL-TRNA HYDROLASE ARFB"/>
    <property type="match status" value="1"/>
</dbReference>
<dbReference type="GO" id="GO:0072344">
    <property type="term" value="P:rescue of stalled ribosome"/>
    <property type="evidence" value="ECO:0007669"/>
    <property type="project" value="TreeGrafter"/>
</dbReference>
<dbReference type="AlphaFoldDB" id="A0A2W2APS4"/>
<dbReference type="EMBL" id="QKVK01000003">
    <property type="protein sequence ID" value="PZF77411.1"/>
    <property type="molecule type" value="Genomic_DNA"/>
</dbReference>
<dbReference type="SUPFAM" id="SSF75620">
    <property type="entry name" value="Release factor"/>
    <property type="match status" value="1"/>
</dbReference>
<dbReference type="PROSITE" id="PS00745">
    <property type="entry name" value="RF_PROK_I"/>
    <property type="match status" value="1"/>
</dbReference>
<organism evidence="4 5">
    <name type="scientific">Aestuariivirga litoralis</name>
    <dbReference type="NCBI Taxonomy" id="2650924"/>
    <lineage>
        <taxon>Bacteria</taxon>
        <taxon>Pseudomonadati</taxon>
        <taxon>Pseudomonadota</taxon>
        <taxon>Alphaproteobacteria</taxon>
        <taxon>Hyphomicrobiales</taxon>
        <taxon>Aestuariivirgaceae</taxon>
        <taxon>Aestuariivirga</taxon>
    </lineage>
</organism>
<dbReference type="Gene3D" id="3.30.160.20">
    <property type="match status" value="1"/>
</dbReference>
<comment type="caution">
    <text evidence="4">The sequence shown here is derived from an EMBL/GenBank/DDBJ whole genome shotgun (WGS) entry which is preliminary data.</text>
</comment>
<dbReference type="PANTHER" id="PTHR47814">
    <property type="entry name" value="PEPTIDYL-TRNA HYDROLASE ARFB"/>
    <property type="match status" value="1"/>
</dbReference>
<protein>
    <submittedName>
        <fullName evidence="4">Aminoacyl-tRNA hydrolase</fullName>
    </submittedName>
</protein>
<feature type="region of interest" description="Disordered" evidence="2">
    <location>
        <begin position="99"/>
        <end position="139"/>
    </location>
</feature>
<dbReference type="GO" id="GO:0003747">
    <property type="term" value="F:translation release factor activity"/>
    <property type="evidence" value="ECO:0007669"/>
    <property type="project" value="InterPro"/>
</dbReference>
<dbReference type="GO" id="GO:0043022">
    <property type="term" value="F:ribosome binding"/>
    <property type="evidence" value="ECO:0007669"/>
    <property type="project" value="TreeGrafter"/>
</dbReference>
<feature type="compositionally biased region" description="Basic residues" evidence="2">
    <location>
        <begin position="99"/>
        <end position="116"/>
    </location>
</feature>
<accession>A0A2W2APS4</accession>
<dbReference type="InterPro" id="IPR000352">
    <property type="entry name" value="Pep_chain_release_fac_I"/>
</dbReference>
<evidence type="ECO:0000259" key="3">
    <source>
        <dbReference type="PROSITE" id="PS00745"/>
    </source>
</evidence>
<reference evidence="5" key="1">
    <citation type="submission" date="2018-06" db="EMBL/GenBank/DDBJ databases">
        <title>Aestuariibacter litoralis strain KCTC 52945T.</title>
        <authorList>
            <person name="Li X."/>
            <person name="Salam N."/>
            <person name="Li J.-L."/>
            <person name="Chen Y.-M."/>
            <person name="Yang Z.-W."/>
            <person name="Zhang L.-Y."/>
            <person name="Han M.-X."/>
            <person name="Xiao M."/>
            <person name="Li W.-J."/>
        </authorList>
    </citation>
    <scope>NUCLEOTIDE SEQUENCE [LARGE SCALE GENOMIC DNA]</scope>
    <source>
        <strain evidence="5">KCTC 52945</strain>
    </source>
</reference>
<dbReference type="NCBIfam" id="NF006718">
    <property type="entry name" value="PRK09256.1"/>
    <property type="match status" value="1"/>
</dbReference>
<dbReference type="InterPro" id="IPR045853">
    <property type="entry name" value="Pep_chain_release_fac_I_sf"/>
</dbReference>